<evidence type="ECO:0000259" key="2">
    <source>
        <dbReference type="SMART" id="SM00233"/>
    </source>
</evidence>
<sequence>MGASQTSISRDSVTSMRVKFENVIKQGPLYKKGSILKLYNNECMFYLEKAQNFEGTEVGPYLKYGPKKKPISACLDLTQRALYVIRVAGSKTKLQLVTPELRLKLKAPNSQEREAWLECIARETRVQITNDVQVSFGGAGHDMSTTMDHGGAGQEEVEVKQKGKKAGGIAKIKLDQ</sequence>
<dbReference type="AlphaFoldDB" id="A0A8J8T7A1"/>
<dbReference type="InterPro" id="IPR011993">
    <property type="entry name" value="PH-like_dom_sf"/>
</dbReference>
<gene>
    <name evidence="3" type="ORF">FGO68_gene13644</name>
</gene>
<reference evidence="3" key="1">
    <citation type="submission" date="2019-06" db="EMBL/GenBank/DDBJ databases">
        <authorList>
            <person name="Zheng W."/>
        </authorList>
    </citation>
    <scope>NUCLEOTIDE SEQUENCE</scope>
    <source>
        <strain evidence="3">QDHG01</strain>
    </source>
</reference>
<evidence type="ECO:0000313" key="4">
    <source>
        <dbReference type="Proteomes" id="UP000785679"/>
    </source>
</evidence>
<dbReference type="SMART" id="SM00233">
    <property type="entry name" value="PH"/>
    <property type="match status" value="1"/>
</dbReference>
<name>A0A8J8T7A1_HALGN</name>
<keyword evidence="4" id="KW-1185">Reference proteome</keyword>
<dbReference type="Gene3D" id="2.30.29.30">
    <property type="entry name" value="Pleckstrin-homology domain (PH domain)/Phosphotyrosine-binding domain (PTB)"/>
    <property type="match status" value="1"/>
</dbReference>
<proteinExistence type="predicted"/>
<feature type="domain" description="PH" evidence="2">
    <location>
        <begin position="23"/>
        <end position="127"/>
    </location>
</feature>
<feature type="region of interest" description="Disordered" evidence="1">
    <location>
        <begin position="147"/>
        <end position="168"/>
    </location>
</feature>
<evidence type="ECO:0000313" key="3">
    <source>
        <dbReference type="EMBL" id="TNV84335.1"/>
    </source>
</evidence>
<protein>
    <recommendedName>
        <fullName evidence="2">PH domain-containing protein</fullName>
    </recommendedName>
</protein>
<dbReference type="EMBL" id="RRYP01002888">
    <property type="protein sequence ID" value="TNV84335.1"/>
    <property type="molecule type" value="Genomic_DNA"/>
</dbReference>
<comment type="caution">
    <text evidence="3">The sequence shown here is derived from an EMBL/GenBank/DDBJ whole genome shotgun (WGS) entry which is preliminary data.</text>
</comment>
<dbReference type="Proteomes" id="UP000785679">
    <property type="component" value="Unassembled WGS sequence"/>
</dbReference>
<evidence type="ECO:0000256" key="1">
    <source>
        <dbReference type="SAM" id="MobiDB-lite"/>
    </source>
</evidence>
<accession>A0A8J8T7A1</accession>
<organism evidence="3 4">
    <name type="scientific">Halteria grandinella</name>
    <dbReference type="NCBI Taxonomy" id="5974"/>
    <lineage>
        <taxon>Eukaryota</taxon>
        <taxon>Sar</taxon>
        <taxon>Alveolata</taxon>
        <taxon>Ciliophora</taxon>
        <taxon>Intramacronucleata</taxon>
        <taxon>Spirotrichea</taxon>
        <taxon>Stichotrichia</taxon>
        <taxon>Sporadotrichida</taxon>
        <taxon>Halteriidae</taxon>
        <taxon>Halteria</taxon>
    </lineage>
</organism>
<dbReference type="InterPro" id="IPR001849">
    <property type="entry name" value="PH_domain"/>
</dbReference>
<dbReference type="SUPFAM" id="SSF50729">
    <property type="entry name" value="PH domain-like"/>
    <property type="match status" value="1"/>
</dbReference>
<dbReference type="CDD" id="cd00821">
    <property type="entry name" value="PH"/>
    <property type="match status" value="1"/>
</dbReference>